<feature type="compositionally biased region" description="Low complexity" evidence="1">
    <location>
        <begin position="68"/>
        <end position="99"/>
    </location>
</feature>
<reference evidence="2" key="1">
    <citation type="submission" date="2020-10" db="EMBL/GenBank/DDBJ databases">
        <title>High-Quality Genome Resource of Clonostachys rosea strain S41 by Oxford Nanopore Long-Read Sequencing.</title>
        <authorList>
            <person name="Wang H."/>
        </authorList>
    </citation>
    <scope>NUCLEOTIDE SEQUENCE</scope>
    <source>
        <strain evidence="2">S41</strain>
    </source>
</reference>
<name>A0A8H7N951_BIOOC</name>
<feature type="compositionally biased region" description="Basic and acidic residues" evidence="1">
    <location>
        <begin position="467"/>
        <end position="477"/>
    </location>
</feature>
<accession>A0A8H7N951</accession>
<feature type="compositionally biased region" description="Basic residues" evidence="1">
    <location>
        <begin position="127"/>
        <end position="140"/>
    </location>
</feature>
<feature type="compositionally biased region" description="Pro residues" evidence="1">
    <location>
        <begin position="479"/>
        <end position="491"/>
    </location>
</feature>
<proteinExistence type="predicted"/>
<gene>
    <name evidence="2" type="ORF">IM811_013238</name>
</gene>
<feature type="compositionally biased region" description="Acidic residues" evidence="1">
    <location>
        <begin position="329"/>
        <end position="349"/>
    </location>
</feature>
<evidence type="ECO:0000256" key="1">
    <source>
        <dbReference type="SAM" id="MobiDB-lite"/>
    </source>
</evidence>
<feature type="compositionally biased region" description="Basic and acidic residues" evidence="1">
    <location>
        <begin position="292"/>
        <end position="303"/>
    </location>
</feature>
<dbReference type="EMBL" id="JADCTT010000005">
    <property type="protein sequence ID" value="KAF9751444.1"/>
    <property type="molecule type" value="Genomic_DNA"/>
</dbReference>
<dbReference type="AlphaFoldDB" id="A0A8H7N951"/>
<feature type="compositionally biased region" description="Basic and acidic residues" evidence="1">
    <location>
        <begin position="495"/>
        <end position="516"/>
    </location>
</feature>
<evidence type="ECO:0000313" key="2">
    <source>
        <dbReference type="EMBL" id="KAF9751444.1"/>
    </source>
</evidence>
<feature type="compositionally biased region" description="Basic and acidic residues" evidence="1">
    <location>
        <begin position="543"/>
        <end position="583"/>
    </location>
</feature>
<feature type="compositionally biased region" description="Low complexity" evidence="1">
    <location>
        <begin position="36"/>
        <end position="56"/>
    </location>
</feature>
<feature type="region of interest" description="Disordered" evidence="1">
    <location>
        <begin position="1"/>
        <end position="102"/>
    </location>
</feature>
<feature type="region of interest" description="Disordered" evidence="1">
    <location>
        <begin position="386"/>
        <end position="407"/>
    </location>
</feature>
<sequence>MADSRRRSPDSSRRRRSEGRRDSREYNANRSNMPSYYTDQQPQQQQQTPRPYVTQQNSTPQSQHHYEYQQQYQQRQPQSARRSRATSSSSSSGSTNSSSLMDISRFQDTKSFGGVFSTFFRAPSERRRVRRRRSGKKKSRVLYFGNSSSSSVNSDLAYGTGYIRRRRSRDFSQQHTPTHAPVQPATYAAAHHSSPHGQNPSYYQQQQQQQQQPQPQPFFNEPHRPLHAEPQSINPVGVAAAGAAAGVAASAALGLAADYYHPDVQIPSKPATPQRRKTEDEIMAIGRQLSDLAKRQNEEDLRARGVTRPSRKNNMNRGLVYSKPHRDSSDDDSDWESASDDDSSEDSADSEMAYGTVVSQAIRPSTAAMAGAAAIGAAGAAAAFGRHSNNNNSRPGHDNRNVVDPSLFGPYNSLRGMINTPCGFGDERNGAAQHKGPNPLKRSSTEPLGPMHNVYPIPTSDPTRFNVGRDPRHEHTRPAPVPLQHPAPRTPVPDKVFRADKIEDVSRKESARDRSDSSPGFGKMAAGAAAAGVAAAVIGGALTKDKSKDDHEPRDHRNGDDKDREKRSRRADREDEKDTESRKSRPSSQFRDEVDKYARYANERASKSNGDKSSKSRDDKYSQYSDDRASKYDDDRGYKYDDDKSSKSRDSKYSGYADDKASKYDDDKYSKYSDSKSSKRDDKVSKYEDDKYSRSRDDKHSKYGDDKYSKYEDDKYSKYRDDKYSKYGDDRYSKYGEPSKSKDYEEPSHTRDLPALQKLPYESTPTADSSSKAPVDPFQFQVDNFMTPAVSDPARPLTPMVVTVDREPVFDDDSPPHTTR</sequence>
<feature type="region of interest" description="Disordered" evidence="1">
    <location>
        <begin position="186"/>
        <end position="230"/>
    </location>
</feature>
<protein>
    <submittedName>
        <fullName evidence="2">Uncharacterized protein</fullName>
    </submittedName>
</protein>
<feature type="region of interest" description="Disordered" evidence="1">
    <location>
        <begin position="542"/>
        <end position="775"/>
    </location>
</feature>
<feature type="compositionally biased region" description="Basic and acidic residues" evidence="1">
    <location>
        <begin position="1"/>
        <end position="12"/>
    </location>
</feature>
<feature type="compositionally biased region" description="Polar residues" evidence="1">
    <location>
        <begin position="763"/>
        <end position="772"/>
    </location>
</feature>
<comment type="caution">
    <text evidence="2">The sequence shown here is derived from an EMBL/GenBank/DDBJ whole genome shotgun (WGS) entry which is preliminary data.</text>
</comment>
<feature type="region of interest" description="Disordered" evidence="1">
    <location>
        <begin position="289"/>
        <end position="351"/>
    </location>
</feature>
<evidence type="ECO:0000313" key="3">
    <source>
        <dbReference type="Proteomes" id="UP000616885"/>
    </source>
</evidence>
<feature type="compositionally biased region" description="Low complexity" evidence="1">
    <location>
        <begin position="204"/>
        <end position="213"/>
    </location>
</feature>
<feature type="compositionally biased region" description="Basic and acidic residues" evidence="1">
    <location>
        <begin position="590"/>
        <end position="752"/>
    </location>
</feature>
<dbReference type="Proteomes" id="UP000616885">
    <property type="component" value="Unassembled WGS sequence"/>
</dbReference>
<feature type="region of interest" description="Disordered" evidence="1">
    <location>
        <begin position="124"/>
        <end position="155"/>
    </location>
</feature>
<feature type="region of interest" description="Disordered" evidence="1">
    <location>
        <begin position="425"/>
        <end position="530"/>
    </location>
</feature>
<organism evidence="2 3">
    <name type="scientific">Bionectria ochroleuca</name>
    <name type="common">Gliocladium roseum</name>
    <dbReference type="NCBI Taxonomy" id="29856"/>
    <lineage>
        <taxon>Eukaryota</taxon>
        <taxon>Fungi</taxon>
        <taxon>Dikarya</taxon>
        <taxon>Ascomycota</taxon>
        <taxon>Pezizomycotina</taxon>
        <taxon>Sordariomycetes</taxon>
        <taxon>Hypocreomycetidae</taxon>
        <taxon>Hypocreales</taxon>
        <taxon>Bionectriaceae</taxon>
        <taxon>Clonostachys</taxon>
    </lineage>
</organism>